<accession>A0A517RC98</accession>
<protein>
    <submittedName>
        <fullName evidence="3">Tetratricopeptide repeat protein</fullName>
    </submittedName>
</protein>
<evidence type="ECO:0000256" key="1">
    <source>
        <dbReference type="PROSITE-ProRule" id="PRU00339"/>
    </source>
</evidence>
<dbReference type="AlphaFoldDB" id="A0A517RC98"/>
<dbReference type="RefSeq" id="WP_145213223.1">
    <property type="nucleotide sequence ID" value="NZ_CP036269.1"/>
</dbReference>
<organism evidence="3 4">
    <name type="scientific">Gimesia alba</name>
    <dbReference type="NCBI Taxonomy" id="2527973"/>
    <lineage>
        <taxon>Bacteria</taxon>
        <taxon>Pseudomonadati</taxon>
        <taxon>Planctomycetota</taxon>
        <taxon>Planctomycetia</taxon>
        <taxon>Planctomycetales</taxon>
        <taxon>Planctomycetaceae</taxon>
        <taxon>Gimesia</taxon>
    </lineage>
</organism>
<dbReference type="SMART" id="SM00028">
    <property type="entry name" value="TPR"/>
    <property type="match status" value="3"/>
</dbReference>
<keyword evidence="1" id="KW-0802">TPR repeat</keyword>
<keyword evidence="2" id="KW-1133">Transmembrane helix</keyword>
<feature type="transmembrane region" description="Helical" evidence="2">
    <location>
        <begin position="95"/>
        <end position="115"/>
    </location>
</feature>
<dbReference type="SUPFAM" id="SSF48452">
    <property type="entry name" value="TPR-like"/>
    <property type="match status" value="1"/>
</dbReference>
<feature type="transmembrane region" description="Helical" evidence="2">
    <location>
        <begin position="31"/>
        <end position="49"/>
    </location>
</feature>
<sequence>MKQQERKSRNQLQADSRESLPELDCRTASRTVAFVTAGILTSLAGWWVGSVRVEGGLSLPYVRADLIVVSFLCMSPLAILLAESMTGVLKRHNRVLFWTVEFVLFIGAAGILFLALTGDRTSVTLGQDDAWESFILRPTIAFWLLISSLLLAGNLFRYQESASTPRQGALVWLLVCITALVVPAFYTQSRVDEMVTQTEEYLGSGRLGDARKLTREICVLSPWQNIGGTSAGDLARDLDRDCYEIERNLAFMKRRPVQSEEFHFQQARLLSILGQLTAAIRLLEPWTGKSGASPLSYQLLGNIYQQQENWEKSERYYQRALKAWKSLPYSEQQQAGIVAAWKGMAFAERKRGNYAEAEVAYLSALSLVPTADQHYLLAQFYEDTQQTTKARDHAQQAMALNASRYAIPGKKLLTSLQQQHFGCLNVWRRGSL</sequence>
<proteinExistence type="predicted"/>
<name>A0A517RC98_9PLAN</name>
<keyword evidence="2" id="KW-0812">Transmembrane</keyword>
<evidence type="ECO:0000313" key="4">
    <source>
        <dbReference type="Proteomes" id="UP000317171"/>
    </source>
</evidence>
<evidence type="ECO:0000256" key="2">
    <source>
        <dbReference type="SAM" id="Phobius"/>
    </source>
</evidence>
<dbReference type="InterPro" id="IPR011990">
    <property type="entry name" value="TPR-like_helical_dom_sf"/>
</dbReference>
<dbReference type="KEGG" id="gaz:Pan241w_15810"/>
<feature type="transmembrane region" description="Helical" evidence="2">
    <location>
        <begin position="168"/>
        <end position="186"/>
    </location>
</feature>
<dbReference type="Pfam" id="PF13424">
    <property type="entry name" value="TPR_12"/>
    <property type="match status" value="1"/>
</dbReference>
<reference evidence="3 4" key="1">
    <citation type="submission" date="2019-02" db="EMBL/GenBank/DDBJ databases">
        <title>Deep-cultivation of Planctomycetes and their phenomic and genomic characterization uncovers novel biology.</title>
        <authorList>
            <person name="Wiegand S."/>
            <person name="Jogler M."/>
            <person name="Boedeker C."/>
            <person name="Pinto D."/>
            <person name="Vollmers J."/>
            <person name="Rivas-Marin E."/>
            <person name="Kohn T."/>
            <person name="Peeters S.H."/>
            <person name="Heuer A."/>
            <person name="Rast P."/>
            <person name="Oberbeckmann S."/>
            <person name="Bunk B."/>
            <person name="Jeske O."/>
            <person name="Meyerdierks A."/>
            <person name="Storesund J.E."/>
            <person name="Kallscheuer N."/>
            <person name="Luecker S."/>
            <person name="Lage O.M."/>
            <person name="Pohl T."/>
            <person name="Merkel B.J."/>
            <person name="Hornburger P."/>
            <person name="Mueller R.-W."/>
            <person name="Bruemmer F."/>
            <person name="Labrenz M."/>
            <person name="Spormann A.M."/>
            <person name="Op den Camp H."/>
            <person name="Overmann J."/>
            <person name="Amann R."/>
            <person name="Jetten M.S.M."/>
            <person name="Mascher T."/>
            <person name="Medema M.H."/>
            <person name="Devos D.P."/>
            <person name="Kaster A.-K."/>
            <person name="Ovreas L."/>
            <person name="Rohde M."/>
            <person name="Galperin M.Y."/>
            <person name="Jogler C."/>
        </authorList>
    </citation>
    <scope>NUCLEOTIDE SEQUENCE [LARGE SCALE GENOMIC DNA]</scope>
    <source>
        <strain evidence="3 4">Pan241w</strain>
    </source>
</reference>
<keyword evidence="2" id="KW-0472">Membrane</keyword>
<gene>
    <name evidence="3" type="ORF">Pan241w_15810</name>
</gene>
<dbReference type="Gene3D" id="1.25.40.10">
    <property type="entry name" value="Tetratricopeptide repeat domain"/>
    <property type="match status" value="1"/>
</dbReference>
<keyword evidence="4" id="KW-1185">Reference proteome</keyword>
<dbReference type="InterPro" id="IPR019734">
    <property type="entry name" value="TPR_rpt"/>
</dbReference>
<dbReference type="PROSITE" id="PS50005">
    <property type="entry name" value="TPR"/>
    <property type="match status" value="1"/>
</dbReference>
<dbReference type="EMBL" id="CP036269">
    <property type="protein sequence ID" value="QDT41518.1"/>
    <property type="molecule type" value="Genomic_DNA"/>
</dbReference>
<feature type="transmembrane region" description="Helical" evidence="2">
    <location>
        <begin position="135"/>
        <end position="156"/>
    </location>
</feature>
<feature type="repeat" description="TPR" evidence="1">
    <location>
        <begin position="294"/>
        <end position="327"/>
    </location>
</feature>
<feature type="transmembrane region" description="Helical" evidence="2">
    <location>
        <begin position="61"/>
        <end position="83"/>
    </location>
</feature>
<evidence type="ECO:0000313" key="3">
    <source>
        <dbReference type="EMBL" id="QDT41518.1"/>
    </source>
</evidence>
<dbReference type="OrthoDB" id="215446at2"/>
<dbReference type="Proteomes" id="UP000317171">
    <property type="component" value="Chromosome"/>
</dbReference>